<keyword evidence="5" id="KW-0670">Pyruvate</keyword>
<gene>
    <name evidence="5" type="ORF">CLV29_2482</name>
</gene>
<evidence type="ECO:0000259" key="4">
    <source>
        <dbReference type="PROSITE" id="PS50949"/>
    </source>
</evidence>
<dbReference type="Pfam" id="PF07729">
    <property type="entry name" value="FCD"/>
    <property type="match status" value="1"/>
</dbReference>
<dbReference type="InterPro" id="IPR000524">
    <property type="entry name" value="Tscrpt_reg_HTH_GntR"/>
</dbReference>
<dbReference type="PROSITE" id="PS50949">
    <property type="entry name" value="HTH_GNTR"/>
    <property type="match status" value="1"/>
</dbReference>
<dbReference type="InterPro" id="IPR008920">
    <property type="entry name" value="TF_FadR/GntR_C"/>
</dbReference>
<evidence type="ECO:0000313" key="6">
    <source>
        <dbReference type="Proteomes" id="UP000295371"/>
    </source>
</evidence>
<dbReference type="PANTHER" id="PTHR43537">
    <property type="entry name" value="TRANSCRIPTIONAL REGULATOR, GNTR FAMILY"/>
    <property type="match status" value="1"/>
</dbReference>
<dbReference type="SMART" id="SM00345">
    <property type="entry name" value="HTH_GNTR"/>
    <property type="match status" value="1"/>
</dbReference>
<comment type="caution">
    <text evidence="5">The sequence shown here is derived from an EMBL/GenBank/DDBJ whole genome shotgun (WGS) entry which is preliminary data.</text>
</comment>
<organism evidence="5 6">
    <name type="scientific">Naumannella halotolerans</name>
    <dbReference type="NCBI Taxonomy" id="993414"/>
    <lineage>
        <taxon>Bacteria</taxon>
        <taxon>Bacillati</taxon>
        <taxon>Actinomycetota</taxon>
        <taxon>Actinomycetes</taxon>
        <taxon>Propionibacteriales</taxon>
        <taxon>Propionibacteriaceae</taxon>
        <taxon>Naumannella</taxon>
    </lineage>
</organism>
<protein>
    <submittedName>
        <fullName evidence="5">GntR family transcriptional repressor for pyruvate dehydrogenase complex</fullName>
    </submittedName>
</protein>
<dbReference type="PRINTS" id="PR00035">
    <property type="entry name" value="HTHGNTR"/>
</dbReference>
<dbReference type="Gene3D" id="1.20.120.530">
    <property type="entry name" value="GntR ligand-binding domain-like"/>
    <property type="match status" value="1"/>
</dbReference>
<keyword evidence="6" id="KW-1185">Reference proteome</keyword>
<keyword evidence="3" id="KW-0804">Transcription</keyword>
<evidence type="ECO:0000256" key="2">
    <source>
        <dbReference type="ARBA" id="ARBA00023125"/>
    </source>
</evidence>
<dbReference type="RefSeq" id="WP_166649258.1">
    <property type="nucleotide sequence ID" value="NZ_CP171129.1"/>
</dbReference>
<dbReference type="Pfam" id="PF00392">
    <property type="entry name" value="GntR"/>
    <property type="match status" value="1"/>
</dbReference>
<dbReference type="SMART" id="SM00895">
    <property type="entry name" value="FCD"/>
    <property type="match status" value="1"/>
</dbReference>
<accession>A0A4R7J3Z0</accession>
<evidence type="ECO:0000313" key="5">
    <source>
        <dbReference type="EMBL" id="TDT31069.1"/>
    </source>
</evidence>
<dbReference type="Gene3D" id="1.10.10.10">
    <property type="entry name" value="Winged helix-like DNA-binding domain superfamily/Winged helix DNA-binding domain"/>
    <property type="match status" value="1"/>
</dbReference>
<evidence type="ECO:0000256" key="3">
    <source>
        <dbReference type="ARBA" id="ARBA00023163"/>
    </source>
</evidence>
<name>A0A4R7J3Z0_9ACTN</name>
<dbReference type="AlphaFoldDB" id="A0A4R7J3Z0"/>
<dbReference type="PANTHER" id="PTHR43537:SF24">
    <property type="entry name" value="GLUCONATE OPERON TRANSCRIPTIONAL REPRESSOR"/>
    <property type="match status" value="1"/>
</dbReference>
<dbReference type="GO" id="GO:0003700">
    <property type="term" value="F:DNA-binding transcription factor activity"/>
    <property type="evidence" value="ECO:0007669"/>
    <property type="project" value="InterPro"/>
</dbReference>
<dbReference type="InterPro" id="IPR036388">
    <property type="entry name" value="WH-like_DNA-bd_sf"/>
</dbReference>
<dbReference type="EMBL" id="SOAW01000002">
    <property type="protein sequence ID" value="TDT31069.1"/>
    <property type="molecule type" value="Genomic_DNA"/>
</dbReference>
<feature type="domain" description="HTH gntR-type" evidence="4">
    <location>
        <begin position="15"/>
        <end position="85"/>
    </location>
</feature>
<keyword evidence="1" id="KW-0805">Transcription regulation</keyword>
<dbReference type="CDD" id="cd07377">
    <property type="entry name" value="WHTH_GntR"/>
    <property type="match status" value="1"/>
</dbReference>
<dbReference type="InterPro" id="IPR011711">
    <property type="entry name" value="GntR_C"/>
</dbReference>
<evidence type="ECO:0000256" key="1">
    <source>
        <dbReference type="ARBA" id="ARBA00023015"/>
    </source>
</evidence>
<dbReference type="Proteomes" id="UP000295371">
    <property type="component" value="Unassembled WGS sequence"/>
</dbReference>
<proteinExistence type="predicted"/>
<dbReference type="GO" id="GO:0003677">
    <property type="term" value="F:DNA binding"/>
    <property type="evidence" value="ECO:0007669"/>
    <property type="project" value="UniProtKB-KW"/>
</dbReference>
<keyword evidence="2" id="KW-0238">DNA-binding</keyword>
<dbReference type="SUPFAM" id="SSF48008">
    <property type="entry name" value="GntR ligand-binding domain-like"/>
    <property type="match status" value="1"/>
</dbReference>
<dbReference type="InterPro" id="IPR036390">
    <property type="entry name" value="WH_DNA-bd_sf"/>
</dbReference>
<dbReference type="SUPFAM" id="SSF46785">
    <property type="entry name" value="Winged helix' DNA-binding domain"/>
    <property type="match status" value="1"/>
</dbReference>
<sequence>MDSELLPLGVRARSGPSHQEVAGVLRRRIMLGGFSPDRRLPTERELAAVLEVSRNTVRKAVRELAEEGLVETTLGRTGGTRVVAQLPSAAERSSLISTFRQSLDHHMEYRAMVEPAAAGLAAERADQLVLTELAETLALPSDDLASYHRADTLLHLRIAAAAGNPVLTEAIAAARAQMFGDLNVLWLDSDWDEVYGSDHGEVLRRDHAPIVAAVNDHDPESAREAMARHLRESHAQFSKLLTRLPSSTSSTRSGESA</sequence>
<reference evidence="5 6" key="1">
    <citation type="submission" date="2019-03" db="EMBL/GenBank/DDBJ databases">
        <title>Genomic Encyclopedia of Archaeal and Bacterial Type Strains, Phase II (KMG-II): from individual species to whole genera.</title>
        <authorList>
            <person name="Goeker M."/>
        </authorList>
    </citation>
    <scope>NUCLEOTIDE SEQUENCE [LARGE SCALE GENOMIC DNA]</scope>
    <source>
        <strain evidence="5 6">DSM 24323</strain>
    </source>
</reference>